<keyword evidence="2" id="KW-1185">Reference proteome</keyword>
<proteinExistence type="predicted"/>
<gene>
    <name evidence="1" type="ORF">RPERSI_LOCUS4886</name>
</gene>
<dbReference type="EMBL" id="CAJVQC010007047">
    <property type="protein sequence ID" value="CAG8574475.1"/>
    <property type="molecule type" value="Genomic_DNA"/>
</dbReference>
<dbReference type="Proteomes" id="UP000789920">
    <property type="component" value="Unassembled WGS sequence"/>
</dbReference>
<organism evidence="1 2">
    <name type="scientific">Racocetra persica</name>
    <dbReference type="NCBI Taxonomy" id="160502"/>
    <lineage>
        <taxon>Eukaryota</taxon>
        <taxon>Fungi</taxon>
        <taxon>Fungi incertae sedis</taxon>
        <taxon>Mucoromycota</taxon>
        <taxon>Glomeromycotina</taxon>
        <taxon>Glomeromycetes</taxon>
        <taxon>Diversisporales</taxon>
        <taxon>Gigasporaceae</taxon>
        <taxon>Racocetra</taxon>
    </lineage>
</organism>
<sequence length="167" mass="19466">MLEPSMNDQFLERNIQVLGREKKSDKWTMLQDGLDDYLQALVQLDFEMVRFLLESNELQETIQPELPDANVLLMSNAKQLYFPEKLNRGNSRDCLYNDLIDLFKEKGEGWFAGSQNTRGKLFLECLSSAICVREIWASKEYWAQIIPEVFSFIAMIRKYAGHLQKSS</sequence>
<name>A0ACA9M794_9GLOM</name>
<comment type="caution">
    <text evidence="1">The sequence shown here is derived from an EMBL/GenBank/DDBJ whole genome shotgun (WGS) entry which is preliminary data.</text>
</comment>
<evidence type="ECO:0000313" key="2">
    <source>
        <dbReference type="Proteomes" id="UP000789920"/>
    </source>
</evidence>
<protein>
    <submittedName>
        <fullName evidence="1">29195_t:CDS:1</fullName>
    </submittedName>
</protein>
<accession>A0ACA9M794</accession>
<evidence type="ECO:0000313" key="1">
    <source>
        <dbReference type="EMBL" id="CAG8574475.1"/>
    </source>
</evidence>
<reference evidence="1" key="1">
    <citation type="submission" date="2021-06" db="EMBL/GenBank/DDBJ databases">
        <authorList>
            <person name="Kallberg Y."/>
            <person name="Tangrot J."/>
            <person name="Rosling A."/>
        </authorList>
    </citation>
    <scope>NUCLEOTIDE SEQUENCE</scope>
    <source>
        <strain evidence="1">MA461A</strain>
    </source>
</reference>